<organism evidence="9 10">
    <name type="scientific">Acrasis kona</name>
    <dbReference type="NCBI Taxonomy" id="1008807"/>
    <lineage>
        <taxon>Eukaryota</taxon>
        <taxon>Discoba</taxon>
        <taxon>Heterolobosea</taxon>
        <taxon>Tetramitia</taxon>
        <taxon>Eutetramitia</taxon>
        <taxon>Acrasidae</taxon>
        <taxon>Acrasis</taxon>
    </lineage>
</organism>
<dbReference type="Gene3D" id="1.10.510.10">
    <property type="entry name" value="Transferase(Phosphotransferase) domain 1"/>
    <property type="match status" value="1"/>
</dbReference>
<feature type="domain" description="Protein kinase" evidence="8">
    <location>
        <begin position="16"/>
        <end position="312"/>
    </location>
</feature>
<dbReference type="InterPro" id="IPR000719">
    <property type="entry name" value="Prot_kinase_dom"/>
</dbReference>
<evidence type="ECO:0000256" key="5">
    <source>
        <dbReference type="ARBA" id="ARBA00022840"/>
    </source>
</evidence>
<dbReference type="InterPro" id="IPR050108">
    <property type="entry name" value="CDK"/>
</dbReference>
<evidence type="ECO:0000256" key="1">
    <source>
        <dbReference type="ARBA" id="ARBA00022527"/>
    </source>
</evidence>
<dbReference type="GO" id="GO:0005524">
    <property type="term" value="F:ATP binding"/>
    <property type="evidence" value="ECO:0007669"/>
    <property type="project" value="UniProtKB-UniRule"/>
</dbReference>
<keyword evidence="10" id="KW-1185">Reference proteome</keyword>
<dbReference type="GO" id="GO:0004674">
    <property type="term" value="F:protein serine/threonine kinase activity"/>
    <property type="evidence" value="ECO:0007669"/>
    <property type="project" value="UniProtKB-KW"/>
</dbReference>
<dbReference type="Proteomes" id="UP001431209">
    <property type="component" value="Unassembled WGS sequence"/>
</dbReference>
<feature type="region of interest" description="Disordered" evidence="7">
    <location>
        <begin position="344"/>
        <end position="396"/>
    </location>
</feature>
<name>A0AAW2YN78_9EUKA</name>
<feature type="compositionally biased region" description="Polar residues" evidence="7">
    <location>
        <begin position="379"/>
        <end position="396"/>
    </location>
</feature>
<dbReference type="SUPFAM" id="SSF56112">
    <property type="entry name" value="Protein kinase-like (PK-like)"/>
    <property type="match status" value="1"/>
</dbReference>
<comment type="caution">
    <text evidence="9">The sequence shown here is derived from an EMBL/GenBank/DDBJ whole genome shotgun (WGS) entry which is preliminary data.</text>
</comment>
<keyword evidence="5 6" id="KW-0067">ATP-binding</keyword>
<dbReference type="FunFam" id="1.10.510.10:FF:000624">
    <property type="entry name" value="Mitogen-activated protein kinase"/>
    <property type="match status" value="1"/>
</dbReference>
<evidence type="ECO:0000256" key="7">
    <source>
        <dbReference type="SAM" id="MobiDB-lite"/>
    </source>
</evidence>
<evidence type="ECO:0000259" key="8">
    <source>
        <dbReference type="PROSITE" id="PS50011"/>
    </source>
</evidence>
<dbReference type="Pfam" id="PF00069">
    <property type="entry name" value="Pkinase"/>
    <property type="match status" value="1"/>
</dbReference>
<keyword evidence="1" id="KW-0723">Serine/threonine-protein kinase</keyword>
<keyword evidence="2" id="KW-0808">Transferase</keyword>
<dbReference type="PANTHER" id="PTHR24056">
    <property type="entry name" value="CELL DIVISION PROTEIN KINASE"/>
    <property type="match status" value="1"/>
</dbReference>
<protein>
    <submittedName>
        <fullName evidence="9">Cyclin-dependent kinase</fullName>
    </submittedName>
</protein>
<dbReference type="PROSITE" id="PS00107">
    <property type="entry name" value="PROTEIN_KINASE_ATP"/>
    <property type="match status" value="1"/>
</dbReference>
<reference evidence="9 10" key="1">
    <citation type="submission" date="2024-03" db="EMBL/GenBank/DDBJ databases">
        <title>The Acrasis kona genome and developmental transcriptomes reveal deep origins of eukaryotic multicellular pathways.</title>
        <authorList>
            <person name="Sheikh S."/>
            <person name="Fu C.-J."/>
            <person name="Brown M.W."/>
            <person name="Baldauf S.L."/>
        </authorList>
    </citation>
    <scope>NUCLEOTIDE SEQUENCE [LARGE SCALE GENOMIC DNA]</scope>
    <source>
        <strain evidence="9 10">ATCC MYA-3509</strain>
    </source>
</reference>
<sequence length="396" mass="45065">MPSVVIHNVRELRERYEKVLVVGEGAYGRVLKATERITKEIVALKSIPLCSGDKEGFPISTIREINQLKTFNHNNVLSLRYLLLVSDTKEGWATCSRSEAYLVFDYVPHDLTGIISDPGILMNEASIKSYMQQLLTAVVHVHSFGSMHCDIKSSNVLVKYDGTVKLADFGLARFKNPNPNVTYCNNVVTRWYRPPELLLGDNKYNEKIDVWAVGCILAEFMDRRPIYPGSDEKDMCARIFSMMGVPTNSTWNNVEGLKLYRVMTSGIAKGPSLRDHFASFRGFVVVDLLEALLQIDPNKRISAEQALRHPWFSQAPEPSKSALKLPTESRNESWVKKQFAEQEKRRMQSHQQQMLRNGNRKRSIDTLNASQPPPKKQQKITNTVRYNGHTITNTIH</sequence>
<evidence type="ECO:0000313" key="9">
    <source>
        <dbReference type="EMBL" id="KAL0478647.1"/>
    </source>
</evidence>
<evidence type="ECO:0000256" key="3">
    <source>
        <dbReference type="ARBA" id="ARBA00022741"/>
    </source>
</evidence>
<dbReference type="SMART" id="SM00220">
    <property type="entry name" value="S_TKc"/>
    <property type="match status" value="1"/>
</dbReference>
<evidence type="ECO:0000256" key="2">
    <source>
        <dbReference type="ARBA" id="ARBA00022679"/>
    </source>
</evidence>
<keyword evidence="4 9" id="KW-0418">Kinase</keyword>
<feature type="binding site" evidence="6">
    <location>
        <position position="45"/>
    </location>
    <ligand>
        <name>ATP</name>
        <dbReference type="ChEBI" id="CHEBI:30616"/>
    </ligand>
</feature>
<accession>A0AAW2YN78</accession>
<evidence type="ECO:0000256" key="4">
    <source>
        <dbReference type="ARBA" id="ARBA00022777"/>
    </source>
</evidence>
<dbReference type="InterPro" id="IPR017441">
    <property type="entry name" value="Protein_kinase_ATP_BS"/>
</dbReference>
<evidence type="ECO:0000313" key="10">
    <source>
        <dbReference type="Proteomes" id="UP001431209"/>
    </source>
</evidence>
<dbReference type="EMBL" id="JAOPGA020000451">
    <property type="protein sequence ID" value="KAL0478647.1"/>
    <property type="molecule type" value="Genomic_DNA"/>
</dbReference>
<proteinExistence type="predicted"/>
<dbReference type="PROSITE" id="PS50011">
    <property type="entry name" value="PROTEIN_KINASE_DOM"/>
    <property type="match status" value="1"/>
</dbReference>
<gene>
    <name evidence="9" type="ORF">AKO1_008411</name>
</gene>
<dbReference type="Gene3D" id="3.30.200.20">
    <property type="entry name" value="Phosphorylase Kinase, domain 1"/>
    <property type="match status" value="1"/>
</dbReference>
<dbReference type="GO" id="GO:0005634">
    <property type="term" value="C:nucleus"/>
    <property type="evidence" value="ECO:0007669"/>
    <property type="project" value="TreeGrafter"/>
</dbReference>
<keyword evidence="3 6" id="KW-0547">Nucleotide-binding</keyword>
<dbReference type="AlphaFoldDB" id="A0AAW2YN78"/>
<evidence type="ECO:0000256" key="6">
    <source>
        <dbReference type="PROSITE-ProRule" id="PRU10141"/>
    </source>
</evidence>
<dbReference type="InterPro" id="IPR011009">
    <property type="entry name" value="Kinase-like_dom_sf"/>
</dbReference>